<protein>
    <submittedName>
        <fullName evidence="1">Unplaced genomic scaffold SPHSTscaffold_458, whole genome shotgun sequence</fullName>
    </submittedName>
</protein>
<dbReference type="HOGENOM" id="CLU_3002278_0_0_1"/>
<keyword evidence="2" id="KW-1185">Reference proteome</keyword>
<evidence type="ECO:0000313" key="1">
    <source>
        <dbReference type="EMBL" id="KIJ24100.1"/>
    </source>
</evidence>
<sequence length="57" mass="6106">TGNFAGWGQAEGPSVAPRPNGGFRLWADGFNPGKYIYSDSPDLYKWTAAQTMPDGLA</sequence>
<dbReference type="Proteomes" id="UP000054279">
    <property type="component" value="Unassembled WGS sequence"/>
</dbReference>
<accession>A0A0C9UFV6</accession>
<gene>
    <name evidence="1" type="ORF">M422DRAFT_142566</name>
</gene>
<proteinExistence type="predicted"/>
<dbReference type="EMBL" id="KN837533">
    <property type="protein sequence ID" value="KIJ24100.1"/>
    <property type="molecule type" value="Genomic_DNA"/>
</dbReference>
<feature type="non-terminal residue" evidence="1">
    <location>
        <position position="57"/>
    </location>
</feature>
<name>A0A0C9UFV6_SPHS4</name>
<dbReference type="AlphaFoldDB" id="A0A0C9UFV6"/>
<dbReference type="OrthoDB" id="19657at2759"/>
<reference evidence="1 2" key="1">
    <citation type="submission" date="2014-06" db="EMBL/GenBank/DDBJ databases">
        <title>Evolutionary Origins and Diversification of the Mycorrhizal Mutualists.</title>
        <authorList>
            <consortium name="DOE Joint Genome Institute"/>
            <consortium name="Mycorrhizal Genomics Consortium"/>
            <person name="Kohler A."/>
            <person name="Kuo A."/>
            <person name="Nagy L.G."/>
            <person name="Floudas D."/>
            <person name="Copeland A."/>
            <person name="Barry K.W."/>
            <person name="Cichocki N."/>
            <person name="Veneault-Fourrey C."/>
            <person name="LaButti K."/>
            <person name="Lindquist E.A."/>
            <person name="Lipzen A."/>
            <person name="Lundell T."/>
            <person name="Morin E."/>
            <person name="Murat C."/>
            <person name="Riley R."/>
            <person name="Ohm R."/>
            <person name="Sun H."/>
            <person name="Tunlid A."/>
            <person name="Henrissat B."/>
            <person name="Grigoriev I.V."/>
            <person name="Hibbett D.S."/>
            <person name="Martin F."/>
        </authorList>
    </citation>
    <scope>NUCLEOTIDE SEQUENCE [LARGE SCALE GENOMIC DNA]</scope>
    <source>
        <strain evidence="1 2">SS14</strain>
    </source>
</reference>
<evidence type="ECO:0000313" key="2">
    <source>
        <dbReference type="Proteomes" id="UP000054279"/>
    </source>
</evidence>
<feature type="non-terminal residue" evidence="1">
    <location>
        <position position="1"/>
    </location>
</feature>
<organism evidence="1 2">
    <name type="scientific">Sphaerobolus stellatus (strain SS14)</name>
    <dbReference type="NCBI Taxonomy" id="990650"/>
    <lineage>
        <taxon>Eukaryota</taxon>
        <taxon>Fungi</taxon>
        <taxon>Dikarya</taxon>
        <taxon>Basidiomycota</taxon>
        <taxon>Agaricomycotina</taxon>
        <taxon>Agaricomycetes</taxon>
        <taxon>Phallomycetidae</taxon>
        <taxon>Geastrales</taxon>
        <taxon>Sphaerobolaceae</taxon>
        <taxon>Sphaerobolus</taxon>
    </lineage>
</organism>